<feature type="domain" description="TonB-dependent receptor plug" evidence="16">
    <location>
        <begin position="47"/>
        <end position="154"/>
    </location>
</feature>
<dbReference type="PROSITE" id="PS52016">
    <property type="entry name" value="TONB_DEPENDENT_REC_3"/>
    <property type="match status" value="1"/>
</dbReference>
<dbReference type="STRING" id="946077.W5A_01930"/>
<evidence type="ECO:0000256" key="8">
    <source>
        <dbReference type="ARBA" id="ARBA00023065"/>
    </source>
</evidence>
<comment type="similarity">
    <text evidence="12 13">Belongs to the TonB-dependent receptor family.</text>
</comment>
<dbReference type="Gene3D" id="2.170.130.10">
    <property type="entry name" value="TonB-dependent receptor, plug domain"/>
    <property type="match status" value="1"/>
</dbReference>
<keyword evidence="18" id="KW-1185">Reference proteome</keyword>
<evidence type="ECO:0000256" key="11">
    <source>
        <dbReference type="ARBA" id="ARBA00023237"/>
    </source>
</evidence>
<evidence type="ECO:0000256" key="6">
    <source>
        <dbReference type="ARBA" id="ARBA00022729"/>
    </source>
</evidence>
<evidence type="ECO:0000313" key="18">
    <source>
        <dbReference type="Proteomes" id="UP000005938"/>
    </source>
</evidence>
<keyword evidence="5 12" id="KW-0812">Transmembrane</keyword>
<protein>
    <recommendedName>
        <fullName evidence="19">TonB-dependent receptor</fullName>
    </recommendedName>
</protein>
<dbReference type="Gene3D" id="2.40.170.20">
    <property type="entry name" value="TonB-dependent receptor, beta-barrel domain"/>
    <property type="match status" value="1"/>
</dbReference>
<dbReference type="GO" id="GO:0009279">
    <property type="term" value="C:cell outer membrane"/>
    <property type="evidence" value="ECO:0007669"/>
    <property type="project" value="UniProtKB-SubCell"/>
</dbReference>
<evidence type="ECO:0008006" key="19">
    <source>
        <dbReference type="Google" id="ProtNLM"/>
    </source>
</evidence>
<dbReference type="PATRIC" id="fig|946077.3.peg.396"/>
<evidence type="ECO:0000256" key="9">
    <source>
        <dbReference type="ARBA" id="ARBA00023077"/>
    </source>
</evidence>
<evidence type="ECO:0000256" key="7">
    <source>
        <dbReference type="ARBA" id="ARBA00023004"/>
    </source>
</evidence>
<keyword evidence="8" id="KW-0406">Ion transport</keyword>
<evidence type="ECO:0000256" key="2">
    <source>
        <dbReference type="ARBA" id="ARBA00022448"/>
    </source>
</evidence>
<proteinExistence type="inferred from homology"/>
<dbReference type="AlphaFoldDB" id="I0WK27"/>
<organism evidence="17 18">
    <name type="scientific">Imtechella halotolerans K1</name>
    <dbReference type="NCBI Taxonomy" id="946077"/>
    <lineage>
        <taxon>Bacteria</taxon>
        <taxon>Pseudomonadati</taxon>
        <taxon>Bacteroidota</taxon>
        <taxon>Flavobacteriia</taxon>
        <taxon>Flavobacteriales</taxon>
        <taxon>Flavobacteriaceae</taxon>
        <taxon>Imtechella</taxon>
    </lineage>
</organism>
<dbReference type="InterPro" id="IPR012910">
    <property type="entry name" value="Plug_dom"/>
</dbReference>
<comment type="subcellular location">
    <subcellularLocation>
        <location evidence="1 12">Cell outer membrane</location>
        <topology evidence="1 12">Multi-pass membrane protein</topology>
    </subcellularLocation>
</comment>
<dbReference type="InterPro" id="IPR036942">
    <property type="entry name" value="Beta-barrel_TonB_sf"/>
</dbReference>
<keyword evidence="3 12" id="KW-1134">Transmembrane beta strand</keyword>
<evidence type="ECO:0000256" key="4">
    <source>
        <dbReference type="ARBA" id="ARBA00022496"/>
    </source>
</evidence>
<dbReference type="SUPFAM" id="SSF56935">
    <property type="entry name" value="Porins"/>
    <property type="match status" value="1"/>
</dbReference>
<dbReference type="InterPro" id="IPR039426">
    <property type="entry name" value="TonB-dep_rcpt-like"/>
</dbReference>
<dbReference type="GO" id="GO:0015344">
    <property type="term" value="F:siderophore uptake transmembrane transporter activity"/>
    <property type="evidence" value="ECO:0007669"/>
    <property type="project" value="TreeGrafter"/>
</dbReference>
<keyword evidence="9 13" id="KW-0798">TonB box</keyword>
<dbReference type="PANTHER" id="PTHR32552">
    <property type="entry name" value="FERRICHROME IRON RECEPTOR-RELATED"/>
    <property type="match status" value="1"/>
</dbReference>
<evidence type="ECO:0000259" key="15">
    <source>
        <dbReference type="Pfam" id="PF00593"/>
    </source>
</evidence>
<comment type="caution">
    <text evidence="17">The sequence shown here is derived from an EMBL/GenBank/DDBJ whole genome shotgun (WGS) entry which is preliminary data.</text>
</comment>
<dbReference type="Pfam" id="PF07715">
    <property type="entry name" value="Plug"/>
    <property type="match status" value="1"/>
</dbReference>
<dbReference type="EMBL" id="AJJU01000002">
    <property type="protein sequence ID" value="EID76743.1"/>
    <property type="molecule type" value="Genomic_DNA"/>
</dbReference>
<keyword evidence="2 12" id="KW-0813">Transport</keyword>
<keyword evidence="4" id="KW-0410">Iron transport</keyword>
<dbReference type="Pfam" id="PF00593">
    <property type="entry name" value="TonB_dep_Rec_b-barrel"/>
    <property type="match status" value="1"/>
</dbReference>
<keyword evidence="10 12" id="KW-0472">Membrane</keyword>
<feature type="domain" description="TonB-dependent receptor-like beta-barrel" evidence="15">
    <location>
        <begin position="244"/>
        <end position="676"/>
    </location>
</feature>
<dbReference type="PANTHER" id="PTHR32552:SF68">
    <property type="entry name" value="FERRICHROME OUTER MEMBRANE TRANSPORTER_PHAGE RECEPTOR"/>
    <property type="match status" value="1"/>
</dbReference>
<evidence type="ECO:0000256" key="10">
    <source>
        <dbReference type="ARBA" id="ARBA00023136"/>
    </source>
</evidence>
<evidence type="ECO:0000256" key="14">
    <source>
        <dbReference type="SAM" id="SignalP"/>
    </source>
</evidence>
<evidence type="ECO:0000256" key="1">
    <source>
        <dbReference type="ARBA" id="ARBA00004571"/>
    </source>
</evidence>
<dbReference type="InterPro" id="IPR037066">
    <property type="entry name" value="Plug_dom_sf"/>
</dbReference>
<evidence type="ECO:0000256" key="13">
    <source>
        <dbReference type="RuleBase" id="RU003357"/>
    </source>
</evidence>
<feature type="signal peptide" evidence="14">
    <location>
        <begin position="1"/>
        <end position="19"/>
    </location>
</feature>
<evidence type="ECO:0000313" key="17">
    <source>
        <dbReference type="EMBL" id="EID76743.1"/>
    </source>
</evidence>
<evidence type="ECO:0000259" key="16">
    <source>
        <dbReference type="Pfam" id="PF07715"/>
    </source>
</evidence>
<accession>I0WK27</accession>
<feature type="chain" id="PRO_5003636218" description="TonB-dependent receptor" evidence="14">
    <location>
        <begin position="20"/>
        <end position="725"/>
    </location>
</feature>
<keyword evidence="6 14" id="KW-0732">Signal</keyword>
<keyword evidence="7" id="KW-0408">Iron</keyword>
<dbReference type="eggNOG" id="COG4772">
    <property type="taxonomic scope" value="Bacteria"/>
</dbReference>
<keyword evidence="11 12" id="KW-0998">Cell outer membrane</keyword>
<evidence type="ECO:0000256" key="3">
    <source>
        <dbReference type="ARBA" id="ARBA00022452"/>
    </source>
</evidence>
<name>I0WK27_9FLAO</name>
<dbReference type="Proteomes" id="UP000005938">
    <property type="component" value="Unassembled WGS sequence"/>
</dbReference>
<gene>
    <name evidence="17" type="ORF">W5A_01930</name>
</gene>
<sequence>MKTLAISLGLLLNTTVLMAQKEQPKDTIQEPITLDEVLVSAVRVTAQSPVTFSNISKREIRKRNLGQDIPILMNFLPGVVTTTDAGAGVGYTGIRVRGSDATRVNVTINGIPYNDAESQGTFWVNMPDFASSTESLQLQRGVGTSTNGSGAFGASLNILTDAASSEANGEIANSFGSYATRKHTVKFSTGLLNNHFELAGRVSAIASDGYIDRATSDLKSYFLQGVFTNKNTLIKALVFGGHEVTYQAWNGIEDLDMLENNRRFNSAGALYDENGNIVGYHDNEVDDYKQDHAQLHWNQKINTNWSTNLAFHYTRGSGFFEQYKQGASFSDYGMTSINLGGEAIDETDLIRRKWLENDFYGSTFSVNFKDKFFDFIIGGGWNKYVGDHFGEVIWARYASDSEINDHYYDDRSHKTDFNIFSKVTTDLGKGWSFFGDLQYRRVAYKANGEDTGIVDDQFDFFNPKAGFTYELNNNNQMYVSYARAQREPNRNDYEEGNPKPEKLNDFELGWRYASGNVKLNTNAYYMRYKDQLVLTGGLNDVGAPIRANSGDSYRLGLEVDATFVFGSQWVVRPNLALSTNRNIDFVFQRDGSLMSLGNTHISYSPEVVVGNIVTYAPIENLQFSVLSKYVGDQYMGNIDAEGSKLDSYFINDLNIVYELNLNSVFKTVAFSALLNNIFNVRYVSNGYFYTYDDDWSNPGSVTTIEGAGYYPQATRNFLVGATITF</sequence>
<reference evidence="17 18" key="1">
    <citation type="journal article" date="2012" name="J. Bacteriol.">
        <title>Genome Sequence of the Halotolerant Bacterium Imtechella halotolerans K1T.</title>
        <authorList>
            <person name="Kumar S."/>
            <person name="Vikram S."/>
            <person name="Subramanian S."/>
            <person name="Raghava G.P."/>
            <person name="Pinnaka A.K."/>
        </authorList>
    </citation>
    <scope>NUCLEOTIDE SEQUENCE [LARGE SCALE GENOMIC DNA]</scope>
    <source>
        <strain evidence="17 18">K1</strain>
    </source>
</reference>
<dbReference type="OrthoDB" id="9761152at2"/>
<evidence type="ECO:0000256" key="12">
    <source>
        <dbReference type="PROSITE-ProRule" id="PRU01360"/>
    </source>
</evidence>
<dbReference type="InterPro" id="IPR000531">
    <property type="entry name" value="Beta-barrel_TonB"/>
</dbReference>
<evidence type="ECO:0000256" key="5">
    <source>
        <dbReference type="ARBA" id="ARBA00022692"/>
    </source>
</evidence>
<dbReference type="RefSeq" id="WP_008236830.1">
    <property type="nucleotide sequence ID" value="NZ_AJJU01000002.1"/>
</dbReference>